<dbReference type="Proteomes" id="UP001638806">
    <property type="component" value="Unassembled WGS sequence"/>
</dbReference>
<keyword evidence="2" id="KW-1185">Reference proteome</keyword>
<name>A0ACC4E014_PURLI</name>
<reference evidence="1" key="1">
    <citation type="submission" date="2024-12" db="EMBL/GenBank/DDBJ databases">
        <title>Comparative genomics and development of molecular markers within Purpureocillium lilacinum and among Purpureocillium species.</title>
        <authorList>
            <person name="Yeh Z.-Y."/>
            <person name="Ni N.-T."/>
            <person name="Lo P.-H."/>
            <person name="Mushyakhwo K."/>
            <person name="Lin C.-F."/>
            <person name="Nai Y.-S."/>
        </authorList>
    </citation>
    <scope>NUCLEOTIDE SEQUENCE</scope>
    <source>
        <strain evidence="1">NCHU-NPUST-175</strain>
    </source>
</reference>
<sequence>MKLSPAIAVVASGCFYVPSVVAQSSSEIGFCSVGQKGCFLTSSNRWVNCRRDAPCTVSGYKCRVYYGESFAYCA</sequence>
<proteinExistence type="predicted"/>
<accession>A0ACC4E014</accession>
<comment type="caution">
    <text evidence="1">The sequence shown here is derived from an EMBL/GenBank/DDBJ whole genome shotgun (WGS) entry which is preliminary data.</text>
</comment>
<gene>
    <name evidence="1" type="ORF">ACCO45_006148</name>
</gene>
<organism evidence="1 2">
    <name type="scientific">Purpureocillium lilacinum</name>
    <name type="common">Paecilomyces lilacinus</name>
    <dbReference type="NCBI Taxonomy" id="33203"/>
    <lineage>
        <taxon>Eukaryota</taxon>
        <taxon>Fungi</taxon>
        <taxon>Dikarya</taxon>
        <taxon>Ascomycota</taxon>
        <taxon>Pezizomycotina</taxon>
        <taxon>Sordariomycetes</taxon>
        <taxon>Hypocreomycetidae</taxon>
        <taxon>Hypocreales</taxon>
        <taxon>Ophiocordycipitaceae</taxon>
        <taxon>Purpureocillium</taxon>
    </lineage>
</organism>
<evidence type="ECO:0000313" key="1">
    <source>
        <dbReference type="EMBL" id="KAL3961031.1"/>
    </source>
</evidence>
<evidence type="ECO:0000313" key="2">
    <source>
        <dbReference type="Proteomes" id="UP001638806"/>
    </source>
</evidence>
<protein>
    <submittedName>
        <fullName evidence="1">Uncharacterized protein</fullName>
    </submittedName>
</protein>
<dbReference type="EMBL" id="JBGNUJ010000004">
    <property type="protein sequence ID" value="KAL3961031.1"/>
    <property type="molecule type" value="Genomic_DNA"/>
</dbReference>